<dbReference type="SUPFAM" id="SSF46689">
    <property type="entry name" value="Homeodomain-like"/>
    <property type="match status" value="1"/>
</dbReference>
<evidence type="ECO:0000259" key="2">
    <source>
        <dbReference type="SMART" id="SM00717"/>
    </source>
</evidence>
<dbReference type="InterPro" id="IPR009057">
    <property type="entry name" value="Homeodomain-like_sf"/>
</dbReference>
<organism evidence="3 4">
    <name type="scientific">Durusdinium trenchii</name>
    <dbReference type="NCBI Taxonomy" id="1381693"/>
    <lineage>
        <taxon>Eukaryota</taxon>
        <taxon>Sar</taxon>
        <taxon>Alveolata</taxon>
        <taxon>Dinophyceae</taxon>
        <taxon>Suessiales</taxon>
        <taxon>Symbiodiniaceae</taxon>
        <taxon>Durusdinium</taxon>
    </lineage>
</organism>
<comment type="caution">
    <text evidence="3">The sequence shown here is derived from an EMBL/GenBank/DDBJ whole genome shotgun (WGS) entry which is preliminary data.</text>
</comment>
<feature type="domain" description="Myb-like" evidence="2">
    <location>
        <begin position="52"/>
        <end position="93"/>
    </location>
</feature>
<dbReference type="InterPro" id="IPR001005">
    <property type="entry name" value="SANT/Myb"/>
</dbReference>
<dbReference type="Pfam" id="PF13921">
    <property type="entry name" value="Myb_DNA-bind_6"/>
    <property type="match status" value="1"/>
</dbReference>
<dbReference type="EMBL" id="CAXAMN010008914">
    <property type="protein sequence ID" value="CAK9027160.1"/>
    <property type="molecule type" value="Genomic_DNA"/>
</dbReference>
<gene>
    <name evidence="3" type="ORF">CCMP2556_LOCUS16659</name>
</gene>
<reference evidence="3 4" key="1">
    <citation type="submission" date="2024-02" db="EMBL/GenBank/DDBJ databases">
        <authorList>
            <person name="Chen Y."/>
            <person name="Shah S."/>
            <person name="Dougan E. K."/>
            <person name="Thang M."/>
            <person name="Chan C."/>
        </authorList>
    </citation>
    <scope>NUCLEOTIDE SEQUENCE [LARGE SCALE GENOMIC DNA]</scope>
</reference>
<feature type="domain" description="Myb-like" evidence="2">
    <location>
        <begin position="174"/>
        <end position="230"/>
    </location>
</feature>
<name>A0ABP0KK14_9DINO</name>
<dbReference type="SMART" id="SM00717">
    <property type="entry name" value="SANT"/>
    <property type="match status" value="3"/>
</dbReference>
<proteinExistence type="predicted"/>
<dbReference type="Gene3D" id="1.10.10.60">
    <property type="entry name" value="Homeodomain-like"/>
    <property type="match status" value="1"/>
</dbReference>
<accession>A0ABP0KK14</accession>
<sequence length="350" mass="41307">MAKRKRQRKINELGDDEAQAKPKAKRTRPPFVDGLERKAWAPDASYDGAKLKNVHFTEEEDEALLRGVRLWAEENGKDFQEVCDQLKTETPKTGAFSRIAQLADLKRRRVWSMVCRIRRILWGGHRWTPSELEILVDEASTSLKPSWKQISLLLNVHPLTCRDKYRDLCAGKRKKGPFSEQEDWRLRMAICETTNSLLPTSSIPWTEVCKWLPHRGWRTVMQRWYTRLMPRLLAYEDKYGFPIEQETFLRLLVLERSEQRRKLQKTTVSSAKEVEWTSVNTWWSADMNRRKWRILSNSVPRALDDASFKEKVQHWFEVLDCAGHKKRDRKLLKCALATIEREAQEMDEPQ</sequence>
<keyword evidence="4" id="KW-1185">Reference proteome</keyword>
<evidence type="ECO:0000313" key="4">
    <source>
        <dbReference type="Proteomes" id="UP001642484"/>
    </source>
</evidence>
<dbReference type="Proteomes" id="UP001642484">
    <property type="component" value="Unassembled WGS sequence"/>
</dbReference>
<protein>
    <recommendedName>
        <fullName evidence="2">Myb-like domain-containing protein</fullName>
    </recommendedName>
</protein>
<feature type="domain" description="Myb-like" evidence="2">
    <location>
        <begin position="123"/>
        <end position="171"/>
    </location>
</feature>
<evidence type="ECO:0000256" key="1">
    <source>
        <dbReference type="SAM" id="MobiDB-lite"/>
    </source>
</evidence>
<evidence type="ECO:0000313" key="3">
    <source>
        <dbReference type="EMBL" id="CAK9027160.1"/>
    </source>
</evidence>
<feature type="region of interest" description="Disordered" evidence="1">
    <location>
        <begin position="1"/>
        <end position="33"/>
    </location>
</feature>